<comment type="function">
    <text evidence="5">RNA helicase.</text>
</comment>
<dbReference type="Pfam" id="PF00271">
    <property type="entry name" value="Helicase_C"/>
    <property type="match status" value="1"/>
</dbReference>
<dbReference type="InterPro" id="IPR027417">
    <property type="entry name" value="P-loop_NTPase"/>
</dbReference>
<gene>
    <name evidence="8" type="ORF">AK88_01992</name>
</gene>
<dbReference type="SUPFAM" id="SSF52540">
    <property type="entry name" value="P-loop containing nucleoside triphosphate hydrolases"/>
    <property type="match status" value="1"/>
</dbReference>
<dbReference type="Pfam" id="PF00270">
    <property type="entry name" value="DEAD"/>
    <property type="match status" value="1"/>
</dbReference>
<dbReference type="Gene3D" id="3.40.50.300">
    <property type="entry name" value="P-loop containing nucleotide triphosphate hydrolases"/>
    <property type="match status" value="2"/>
</dbReference>
<dbReference type="OrthoDB" id="3370at2759"/>
<evidence type="ECO:0000256" key="5">
    <source>
        <dbReference type="RuleBase" id="RU365068"/>
    </source>
</evidence>
<dbReference type="InterPro" id="IPR001650">
    <property type="entry name" value="Helicase_C-like"/>
</dbReference>
<dbReference type="PANTHER" id="PTHR24031">
    <property type="entry name" value="RNA HELICASE"/>
    <property type="match status" value="1"/>
</dbReference>
<dbReference type="AlphaFoldDB" id="A0A0D9QRS0"/>
<keyword evidence="1 5" id="KW-0547">Nucleotide-binding</keyword>
<dbReference type="GeneID" id="24267306"/>
<evidence type="ECO:0000313" key="9">
    <source>
        <dbReference type="Proteomes" id="UP000054561"/>
    </source>
</evidence>
<dbReference type="PROSITE" id="PS51192">
    <property type="entry name" value="HELICASE_ATP_BIND_1"/>
    <property type="match status" value="1"/>
</dbReference>
<dbReference type="CDD" id="cd18787">
    <property type="entry name" value="SF2_C_DEAD"/>
    <property type="match status" value="1"/>
</dbReference>
<feature type="domain" description="Helicase C-terminal" evidence="7">
    <location>
        <begin position="351"/>
        <end position="507"/>
    </location>
</feature>
<dbReference type="GO" id="GO:0016787">
    <property type="term" value="F:hydrolase activity"/>
    <property type="evidence" value="ECO:0007669"/>
    <property type="project" value="UniProtKB-KW"/>
</dbReference>
<evidence type="ECO:0000259" key="6">
    <source>
        <dbReference type="PROSITE" id="PS51192"/>
    </source>
</evidence>
<keyword evidence="5" id="KW-0347">Helicase</keyword>
<evidence type="ECO:0000256" key="2">
    <source>
        <dbReference type="ARBA" id="ARBA00022801"/>
    </source>
</evidence>
<dbReference type="GO" id="GO:0003724">
    <property type="term" value="F:RNA helicase activity"/>
    <property type="evidence" value="ECO:0007669"/>
    <property type="project" value="UniProtKB-EC"/>
</dbReference>
<keyword evidence="2 5" id="KW-0378">Hydrolase</keyword>
<dbReference type="EC" id="3.6.4.13" evidence="5"/>
<evidence type="ECO:0000259" key="7">
    <source>
        <dbReference type="PROSITE" id="PS51194"/>
    </source>
</evidence>
<evidence type="ECO:0000313" key="8">
    <source>
        <dbReference type="EMBL" id="KJP88376.1"/>
    </source>
</evidence>
<dbReference type="GO" id="GO:0003723">
    <property type="term" value="F:RNA binding"/>
    <property type="evidence" value="ECO:0007669"/>
    <property type="project" value="UniProtKB-UniRule"/>
</dbReference>
<dbReference type="Proteomes" id="UP000054561">
    <property type="component" value="Unassembled WGS sequence"/>
</dbReference>
<reference evidence="8 9" key="1">
    <citation type="submission" date="2014-03" db="EMBL/GenBank/DDBJ databases">
        <title>The Genome Sequence of Plasmodium fragile nilgiri.</title>
        <authorList>
            <consortium name="The Broad Institute Genomics Platform"/>
            <consortium name="The Broad Institute Genome Sequencing Center for Infectious Disease"/>
            <person name="Neafsey D."/>
            <person name="Duraisingh M."/>
            <person name="Young S.K."/>
            <person name="Zeng Q."/>
            <person name="Gargeya S."/>
            <person name="Abouelleil A."/>
            <person name="Alvarado L."/>
            <person name="Chapman S.B."/>
            <person name="Gainer-Dewar J."/>
            <person name="Goldberg J."/>
            <person name="Griggs A."/>
            <person name="Gujja S."/>
            <person name="Hansen M."/>
            <person name="Howarth C."/>
            <person name="Imamovic A."/>
            <person name="Larimer J."/>
            <person name="Pearson M."/>
            <person name="Poon T.W."/>
            <person name="Priest M."/>
            <person name="Roberts A."/>
            <person name="Saif S."/>
            <person name="Shea T."/>
            <person name="Sykes S."/>
            <person name="Wortman J."/>
            <person name="Nusbaum C."/>
            <person name="Birren B."/>
        </authorList>
    </citation>
    <scope>NUCLEOTIDE SEQUENCE [LARGE SCALE GENOMIC DNA]</scope>
    <source>
        <strain evidence="9">nilgiri</strain>
    </source>
</reference>
<dbReference type="GO" id="GO:0005524">
    <property type="term" value="F:ATP binding"/>
    <property type="evidence" value="ECO:0007669"/>
    <property type="project" value="UniProtKB-UniRule"/>
</dbReference>
<evidence type="ECO:0000256" key="4">
    <source>
        <dbReference type="ARBA" id="ARBA00022884"/>
    </source>
</evidence>
<comment type="similarity">
    <text evidence="5">Belongs to the DEAD box helicase family.</text>
</comment>
<dbReference type="SMART" id="SM00490">
    <property type="entry name" value="HELICc"/>
    <property type="match status" value="1"/>
</dbReference>
<dbReference type="OMA" id="INTNMFQ"/>
<dbReference type="PROSITE" id="PS51194">
    <property type="entry name" value="HELICASE_CTER"/>
    <property type="match status" value="1"/>
</dbReference>
<dbReference type="InterPro" id="IPR014001">
    <property type="entry name" value="Helicase_ATP-bd"/>
</dbReference>
<sequence>MQSSLYINQVKTLVENVSDDFFNFDELIGEEGIQPGDGTTVGGTGGVARGIHGGVARAHQKKVHEVHSSLSSNCRIIKIEDEEVEIEKWNEVRNTPINEFIINALINKFHFKTFLPCQSCVLNYSLLSKNGSNSLLNGDIYIEVPTGLGKTLCYIITILDYFLYKKDQNGKLFCLILTATEELVTQILGVLNKFEVSNLLCQGINTNMFQMNIYFDELMDSRDTFKDTNILVTTTNKFETLFYSNEELFKDLKFLVIDEVDKIMSFSKSNINSLVNSLSDIVEKYQMATRNLYKPKNFLQKIFVSATLCKVSDNLMSLNLYRPIFFYYIVNYKRNEEFYLRIKGKYSKVYVVLRLIMDIPTKDNLSMLIFCNSEESAHLLYRFLTVYFSYTNEDSYGIKEYTRNLSNKRKKKILNDFLTQKLHILICTDSISRGLDTVNVNYVVNYDMPNHYNVLTHRIGRLSRHNSKRGTVYHLIRKKEKMIINKSIRQRHLKGIEKMKFKKEKLQDMKRDIKHLKPLIKDIIAKEEAEVLRRHKFYPYDELVQLCGLG</sequence>
<dbReference type="InterPro" id="IPR011545">
    <property type="entry name" value="DEAD/DEAH_box_helicase_dom"/>
</dbReference>
<keyword evidence="4 5" id="KW-0694">RNA-binding</keyword>
<evidence type="ECO:0000256" key="3">
    <source>
        <dbReference type="ARBA" id="ARBA00022840"/>
    </source>
</evidence>
<protein>
    <recommendedName>
        <fullName evidence="5">ATP-dependent RNA helicase</fullName>
        <ecNumber evidence="5">3.6.4.13</ecNumber>
    </recommendedName>
</protein>
<dbReference type="RefSeq" id="XP_012335050.1">
    <property type="nucleotide sequence ID" value="XM_012479627.1"/>
</dbReference>
<dbReference type="EMBL" id="KQ001662">
    <property type="protein sequence ID" value="KJP88376.1"/>
    <property type="molecule type" value="Genomic_DNA"/>
</dbReference>
<comment type="catalytic activity">
    <reaction evidence="5">
        <text>ATP + H2O = ADP + phosphate + H(+)</text>
        <dbReference type="Rhea" id="RHEA:13065"/>
        <dbReference type="ChEBI" id="CHEBI:15377"/>
        <dbReference type="ChEBI" id="CHEBI:15378"/>
        <dbReference type="ChEBI" id="CHEBI:30616"/>
        <dbReference type="ChEBI" id="CHEBI:43474"/>
        <dbReference type="ChEBI" id="CHEBI:456216"/>
        <dbReference type="EC" id="3.6.4.13"/>
    </reaction>
</comment>
<feature type="domain" description="Helicase ATP-binding" evidence="6">
    <location>
        <begin position="131"/>
        <end position="326"/>
    </location>
</feature>
<comment type="domain">
    <text evidence="5">The Q motif is unique to and characteristic of the DEAD box family of RNA helicases and controls ATP binding and hydrolysis.</text>
</comment>
<accession>A0A0D9QRS0</accession>
<proteinExistence type="inferred from homology"/>
<keyword evidence="9" id="KW-1185">Reference proteome</keyword>
<name>A0A0D9QRS0_PLAFR</name>
<evidence type="ECO:0000256" key="1">
    <source>
        <dbReference type="ARBA" id="ARBA00022741"/>
    </source>
</evidence>
<dbReference type="VEuPathDB" id="PlasmoDB:AK88_01992"/>
<organism evidence="8 9">
    <name type="scientific">Plasmodium fragile</name>
    <dbReference type="NCBI Taxonomy" id="5857"/>
    <lineage>
        <taxon>Eukaryota</taxon>
        <taxon>Sar</taxon>
        <taxon>Alveolata</taxon>
        <taxon>Apicomplexa</taxon>
        <taxon>Aconoidasida</taxon>
        <taxon>Haemosporida</taxon>
        <taxon>Plasmodiidae</taxon>
        <taxon>Plasmodium</taxon>
        <taxon>Plasmodium (Plasmodium)</taxon>
    </lineage>
</organism>
<keyword evidence="3 5" id="KW-0067">ATP-binding</keyword>
<dbReference type="SMART" id="SM00487">
    <property type="entry name" value="DEXDc"/>
    <property type="match status" value="1"/>
</dbReference>